<comment type="caution">
    <text evidence="3">The sequence shown here is derived from an EMBL/GenBank/DDBJ whole genome shotgun (WGS) entry which is preliminary data.</text>
</comment>
<feature type="transmembrane region" description="Helical" evidence="2">
    <location>
        <begin position="55"/>
        <end position="77"/>
    </location>
</feature>
<evidence type="ECO:0000313" key="4">
    <source>
        <dbReference type="Proteomes" id="UP000517252"/>
    </source>
</evidence>
<reference evidence="3 4" key="1">
    <citation type="submission" date="2020-07" db="EMBL/GenBank/DDBJ databases">
        <title>Trichoderma asperellum IC-1 whole genome shotgun sequence.</title>
        <authorList>
            <person name="Kanamasa S."/>
            <person name="Takahashi H."/>
        </authorList>
    </citation>
    <scope>NUCLEOTIDE SEQUENCE [LARGE SCALE GENOMIC DNA]</scope>
    <source>
        <strain evidence="3 4">IC-1</strain>
    </source>
</reference>
<evidence type="ECO:0000256" key="1">
    <source>
        <dbReference type="ARBA" id="ARBA00038476"/>
    </source>
</evidence>
<name>A0A6V8R0X5_TRIAP</name>
<dbReference type="OrthoDB" id="265761at2759"/>
<proteinExistence type="inferred from homology"/>
<evidence type="ECO:0000256" key="2">
    <source>
        <dbReference type="SAM" id="Phobius"/>
    </source>
</evidence>
<comment type="similarity">
    <text evidence="1">Belongs to the lcsJ thioesterase family.</text>
</comment>
<dbReference type="Pfam" id="PF13279">
    <property type="entry name" value="4HBT_2"/>
    <property type="match status" value="1"/>
</dbReference>
<organism evidence="3 4">
    <name type="scientific">Trichoderma asperellum</name>
    <name type="common">Filamentous fungus</name>
    <dbReference type="NCBI Taxonomy" id="101201"/>
    <lineage>
        <taxon>Eukaryota</taxon>
        <taxon>Fungi</taxon>
        <taxon>Dikarya</taxon>
        <taxon>Ascomycota</taxon>
        <taxon>Pezizomycotina</taxon>
        <taxon>Sordariomycetes</taxon>
        <taxon>Hypocreomycetidae</taxon>
        <taxon>Hypocreales</taxon>
        <taxon>Hypocreaceae</taxon>
        <taxon>Trichoderma</taxon>
    </lineage>
</organism>
<feature type="transmembrane region" description="Helical" evidence="2">
    <location>
        <begin position="18"/>
        <end position="35"/>
    </location>
</feature>
<dbReference type="SUPFAM" id="SSF54637">
    <property type="entry name" value="Thioesterase/thiol ester dehydrase-isomerase"/>
    <property type="match status" value="1"/>
</dbReference>
<gene>
    <name evidence="3" type="ORF">TASIC1_0011001400</name>
</gene>
<dbReference type="PANTHER" id="PTHR12475">
    <property type="match status" value="1"/>
</dbReference>
<accession>A0A6V8R0X5</accession>
<keyword evidence="2" id="KW-0472">Membrane</keyword>
<protein>
    <submittedName>
        <fullName evidence="3">Probable thioesterase atnL</fullName>
    </submittedName>
</protein>
<dbReference type="Proteomes" id="UP000517252">
    <property type="component" value="Unassembled WGS sequence"/>
</dbReference>
<evidence type="ECO:0000313" key="3">
    <source>
        <dbReference type="EMBL" id="GFP58647.1"/>
    </source>
</evidence>
<dbReference type="InterPro" id="IPR029069">
    <property type="entry name" value="HotDog_dom_sf"/>
</dbReference>
<keyword evidence="2" id="KW-1133">Transmembrane helix</keyword>
<dbReference type="AlphaFoldDB" id="A0A6V8R0X5"/>
<dbReference type="CDD" id="cd00586">
    <property type="entry name" value="4HBT"/>
    <property type="match status" value="1"/>
</dbReference>
<dbReference type="EMBL" id="BLZH01000011">
    <property type="protein sequence ID" value="GFP58647.1"/>
    <property type="molecule type" value="Genomic_DNA"/>
</dbReference>
<dbReference type="InterPro" id="IPR051490">
    <property type="entry name" value="THEM6_lcsJ_thioesterase"/>
</dbReference>
<dbReference type="PANTHER" id="PTHR12475:SF4">
    <property type="entry name" value="PROTEIN THEM6"/>
    <property type="match status" value="1"/>
</dbReference>
<sequence length="353" mass="39628">MTAAGGIAQALSRNLRPILLQVAVFSLAYGGYTMWDKAVELVSWFLNGAGRNSRIIALFMLIFNWKSVPFVWTFRVFSALTCHLVLREYHAHSPDKLFHYSICQSHATLYDIDYNLHKSNSTYFADLDVARIHLAGHLLARGVKALSENSKTKLVLDPRNPTRAAKGSVSVSLGAVHSSFKREIKPYQPYEMWTRVLSWDRKWFYMVSYFVEKGAVKPRSWDAGSFGPTRKTKSKPENWEKKVFATAVSKYVFKIGRLSVHPAIVIGASGLLPERPGGWIVADSGMTTRAQHTASSTDAETKDVIQDAEWDWRRTEGERLKGLVHAKHFATLDELTSQFDGGEDGALGKWSLG</sequence>
<keyword evidence="2" id="KW-0812">Transmembrane</keyword>